<gene>
    <name evidence="3" type="ORF">LO80_01630</name>
</gene>
<dbReference type="PANTHER" id="PTHR38033">
    <property type="entry name" value="MEMBRANE PROTEIN-RELATED"/>
    <property type="match status" value="1"/>
</dbReference>
<protein>
    <recommendedName>
        <fullName evidence="2">Type IV / VI secretion system DotU domain-containing protein</fullName>
    </recommendedName>
</protein>
<dbReference type="Gene3D" id="1.25.40.590">
    <property type="entry name" value="Type IV / VI secretion system, DotU"/>
    <property type="match status" value="1"/>
</dbReference>
<evidence type="ECO:0000259" key="2">
    <source>
        <dbReference type="Pfam" id="PF09850"/>
    </source>
</evidence>
<feature type="domain" description="Type IV / VI secretion system DotU" evidence="2">
    <location>
        <begin position="58"/>
        <end position="260"/>
    </location>
</feature>
<dbReference type="InterPro" id="IPR038522">
    <property type="entry name" value="T4/T6SS_DotU_sf"/>
</dbReference>
<dbReference type="RefSeq" id="WP_040007953.1">
    <property type="nucleotide sequence ID" value="NZ_CP009574.1"/>
</dbReference>
<accession>A0A097EMK6</accession>
<dbReference type="Pfam" id="PF09850">
    <property type="entry name" value="DotU"/>
    <property type="match status" value="1"/>
</dbReference>
<keyword evidence="4" id="KW-1185">Reference proteome</keyword>
<sequence length="300" mass="34641">MYDNNDDDKTIFMPLAENDEVTQQSFGEIREQDARELTSENLFQKISKLEYMFGPNNLMKYASEIFAVHYQVVNKSIDFSVDKLKMTLSDGLTKFTIRCQQDGVGENLLKSAKYILCAFIDEAILSTEYGQNIHWSQQSMLSTNFNESWGGETFFKIRLYCLDNISEYLELFELIYICICLGFKGQFSNKSNGKLMLDRLKRESYDAICQYRELHDDASVAKHWQTDYEPKAPIKYKHTFSIFFGVIFAILTVVYIGLSFFINQAESPVIKDIDNTKQQLITSYESSPSTSSDESVINQK</sequence>
<reference evidence="3 4" key="1">
    <citation type="submission" date="2014-10" db="EMBL/GenBank/DDBJ databases">
        <title>Whole genome sequence of Francisella endociliophora strain FSC1006, isolated from a laboratory culture of the marine ciliate Euplotes raikovi.</title>
        <authorList>
            <person name="Granberg M."/>
            <person name="Backman S."/>
            <person name="Lundmark E."/>
            <person name="Nilsson E."/>
            <person name="Karlsson E."/>
            <person name="Thelaus J."/>
            <person name="Ohrman C."/>
            <person name="Larkeryd A."/>
            <person name="Stenberg P."/>
        </authorList>
    </citation>
    <scope>NUCLEOTIDE SEQUENCE [LARGE SCALE GENOMIC DNA]</scope>
    <source>
        <strain evidence="3 4">FSC1006</strain>
    </source>
</reference>
<proteinExistence type="predicted"/>
<organism evidence="3 4">
    <name type="scientific">Candidatus Francisella endociliophora</name>
    <dbReference type="NCBI Taxonomy" id="653937"/>
    <lineage>
        <taxon>Bacteria</taxon>
        <taxon>Pseudomonadati</taxon>
        <taxon>Pseudomonadota</taxon>
        <taxon>Gammaproteobacteria</taxon>
        <taxon>Thiotrichales</taxon>
        <taxon>Francisellaceae</taxon>
        <taxon>Francisella</taxon>
    </lineage>
</organism>
<dbReference type="OrthoDB" id="345640at2"/>
<dbReference type="KEGG" id="frf:LO80_01630"/>
<dbReference type="EMBL" id="CP009574">
    <property type="protein sequence ID" value="AIT08802.1"/>
    <property type="molecule type" value="Genomic_DNA"/>
</dbReference>
<dbReference type="HOGENOM" id="CLU_1068543_0_0_6"/>
<dbReference type="InterPro" id="IPR017732">
    <property type="entry name" value="T4/T6SS_DotU"/>
</dbReference>
<evidence type="ECO:0000313" key="3">
    <source>
        <dbReference type="EMBL" id="AIT08802.1"/>
    </source>
</evidence>
<dbReference type="PANTHER" id="PTHR38033:SF1">
    <property type="entry name" value="DOTU FAMILY TYPE IV_VI SECRETION SYSTEM PROTEIN"/>
    <property type="match status" value="1"/>
</dbReference>
<feature type="transmembrane region" description="Helical" evidence="1">
    <location>
        <begin position="240"/>
        <end position="262"/>
    </location>
</feature>
<evidence type="ECO:0000256" key="1">
    <source>
        <dbReference type="SAM" id="Phobius"/>
    </source>
</evidence>
<keyword evidence="1" id="KW-1133">Transmembrane helix</keyword>
<keyword evidence="1" id="KW-0812">Transmembrane</keyword>
<dbReference type="eggNOG" id="COG3455">
    <property type="taxonomic scope" value="Bacteria"/>
</dbReference>
<keyword evidence="1" id="KW-0472">Membrane</keyword>
<dbReference type="Proteomes" id="UP000029672">
    <property type="component" value="Chromosome"/>
</dbReference>
<dbReference type="AlphaFoldDB" id="A0A097EMK6"/>
<dbReference type="NCBIfam" id="TIGR03349">
    <property type="entry name" value="IV_VI_DotU"/>
    <property type="match status" value="1"/>
</dbReference>
<dbReference type="STRING" id="1547445.LO80_01630"/>
<evidence type="ECO:0000313" key="4">
    <source>
        <dbReference type="Proteomes" id="UP000029672"/>
    </source>
</evidence>
<dbReference type="NCBIfam" id="NF038228">
    <property type="entry name" value="IcmH_DotU_IVB"/>
    <property type="match status" value="1"/>
</dbReference>
<name>A0A097EMK6_9GAMM</name>